<evidence type="ECO:0000313" key="2">
    <source>
        <dbReference type="Proteomes" id="UP001501456"/>
    </source>
</evidence>
<evidence type="ECO:0000313" key="1">
    <source>
        <dbReference type="EMBL" id="GAA3774277.1"/>
    </source>
</evidence>
<proteinExistence type="predicted"/>
<reference evidence="2" key="1">
    <citation type="journal article" date="2019" name="Int. J. Syst. Evol. Microbiol.">
        <title>The Global Catalogue of Microorganisms (GCM) 10K type strain sequencing project: providing services to taxonomists for standard genome sequencing and annotation.</title>
        <authorList>
            <consortium name="The Broad Institute Genomics Platform"/>
            <consortium name="The Broad Institute Genome Sequencing Center for Infectious Disease"/>
            <person name="Wu L."/>
            <person name="Ma J."/>
        </authorList>
    </citation>
    <scope>NUCLEOTIDE SEQUENCE [LARGE SCALE GENOMIC DNA]</scope>
    <source>
        <strain evidence="2">JCM 17525</strain>
    </source>
</reference>
<comment type="caution">
    <text evidence="1">The sequence shown here is derived from an EMBL/GenBank/DDBJ whole genome shotgun (WGS) entry which is preliminary data.</text>
</comment>
<dbReference type="EMBL" id="BAABBI010000001">
    <property type="protein sequence ID" value="GAA3774277.1"/>
    <property type="molecule type" value="Genomic_DNA"/>
</dbReference>
<sequence length="292" mass="33775">MILAMKKQLLLFFFIIINTLAFSQESYTINNETLKLKTEVDGNLDLLWNVIDNEYRYFVKTQNGNIQELKNTKGENKKYQEEYKTVLKSLTEGYGVSVEKVKLTLASLRDFFNVYNATTDLNFNYEEKAKVQARLGIFGGLTNQPFVVNPDNKSVPFFGLEFEILEQKKLARHALFFNLEHALESDDFKYTATQLAIGYRFRFINRERFNLYTNLKIATYTASEETKYPNTPFAYKDSFSGIQAPFILGLGGDIKISDHSFITLAYHDIYAVFIDNHSDFPIDFAIGYKLNL</sequence>
<organism evidence="1 2">
    <name type="scientific">Corallibacter vietnamensis</name>
    <dbReference type="NCBI Taxonomy" id="904130"/>
    <lineage>
        <taxon>Bacteria</taxon>
        <taxon>Pseudomonadati</taxon>
        <taxon>Bacteroidota</taxon>
        <taxon>Flavobacteriia</taxon>
        <taxon>Flavobacteriales</taxon>
        <taxon>Flavobacteriaceae</taxon>
        <taxon>Corallibacter</taxon>
    </lineage>
</organism>
<evidence type="ECO:0008006" key="3">
    <source>
        <dbReference type="Google" id="ProtNLM"/>
    </source>
</evidence>
<dbReference type="Proteomes" id="UP001501456">
    <property type="component" value="Unassembled WGS sequence"/>
</dbReference>
<gene>
    <name evidence="1" type="ORF">GCM10022271_02950</name>
</gene>
<name>A0ABP7GRV4_9FLAO</name>
<protein>
    <recommendedName>
        <fullName evidence="3">Outer membrane protein beta-barrel domain-containing protein</fullName>
    </recommendedName>
</protein>
<accession>A0ABP7GRV4</accession>
<dbReference type="InterPro" id="IPR011250">
    <property type="entry name" value="OMP/PagP_B-barrel"/>
</dbReference>
<keyword evidence="2" id="KW-1185">Reference proteome</keyword>
<dbReference type="SUPFAM" id="SSF56925">
    <property type="entry name" value="OMPA-like"/>
    <property type="match status" value="1"/>
</dbReference>